<organism evidence="2 3">
    <name type="scientific">Ephemerocybe angulata</name>
    <dbReference type="NCBI Taxonomy" id="980116"/>
    <lineage>
        <taxon>Eukaryota</taxon>
        <taxon>Fungi</taxon>
        <taxon>Dikarya</taxon>
        <taxon>Basidiomycota</taxon>
        <taxon>Agaricomycotina</taxon>
        <taxon>Agaricomycetes</taxon>
        <taxon>Agaricomycetidae</taxon>
        <taxon>Agaricales</taxon>
        <taxon>Agaricineae</taxon>
        <taxon>Psathyrellaceae</taxon>
        <taxon>Ephemerocybe</taxon>
    </lineage>
</organism>
<accession>A0A8H5ARC8</accession>
<reference evidence="2 3" key="1">
    <citation type="journal article" date="2020" name="ISME J.">
        <title>Uncovering the hidden diversity of litter-decomposition mechanisms in mushroom-forming fungi.</title>
        <authorList>
            <person name="Floudas D."/>
            <person name="Bentzer J."/>
            <person name="Ahren D."/>
            <person name="Johansson T."/>
            <person name="Persson P."/>
            <person name="Tunlid A."/>
        </authorList>
    </citation>
    <scope>NUCLEOTIDE SEQUENCE [LARGE SCALE GENOMIC DNA]</scope>
    <source>
        <strain evidence="2 3">CBS 175.51</strain>
    </source>
</reference>
<evidence type="ECO:0000313" key="2">
    <source>
        <dbReference type="EMBL" id="KAF5309316.1"/>
    </source>
</evidence>
<comment type="caution">
    <text evidence="2">The sequence shown here is derived from an EMBL/GenBank/DDBJ whole genome shotgun (WGS) entry which is preliminary data.</text>
</comment>
<feature type="compositionally biased region" description="Low complexity" evidence="1">
    <location>
        <begin position="58"/>
        <end position="71"/>
    </location>
</feature>
<evidence type="ECO:0000256" key="1">
    <source>
        <dbReference type="SAM" id="MobiDB-lite"/>
    </source>
</evidence>
<dbReference type="AlphaFoldDB" id="A0A8H5ARC8"/>
<feature type="region of interest" description="Disordered" evidence="1">
    <location>
        <begin position="1"/>
        <end position="83"/>
    </location>
</feature>
<proteinExistence type="predicted"/>
<keyword evidence="3" id="KW-1185">Reference proteome</keyword>
<protein>
    <submittedName>
        <fullName evidence="2">Uncharacterized protein</fullName>
    </submittedName>
</protein>
<name>A0A8H5ARC8_9AGAR</name>
<dbReference type="Proteomes" id="UP000541558">
    <property type="component" value="Unassembled WGS sequence"/>
</dbReference>
<gene>
    <name evidence="2" type="ORF">D9611_014393</name>
</gene>
<dbReference type="EMBL" id="JAACJK010000237">
    <property type="protein sequence ID" value="KAF5309316.1"/>
    <property type="molecule type" value="Genomic_DNA"/>
</dbReference>
<sequence>MKDSVAVRSNTPTALRNDGNAKIQQRLPSADIFSRALDDSPTQSQETKPKYITPGTVPPLSLTPRPTLRPTGPHPGPPPTASREYVNFNRELEDTAQRVAESKGRAEAGLPVQKTGASSTAQSLRQTAAEMLNDGYWDLRAHDTVRVASGFLDAHLQDLVEIQERTLAHHENLLRTRILTQKVVDALNRAMYSHSRAESLKSGLAAASNANSTVNT</sequence>
<evidence type="ECO:0000313" key="3">
    <source>
        <dbReference type="Proteomes" id="UP000541558"/>
    </source>
</evidence>